<comment type="caution">
    <text evidence="9">The sequence shown here is derived from an EMBL/GenBank/DDBJ whole genome shotgun (WGS) entry which is preliminary data.</text>
</comment>
<dbReference type="EMBL" id="JAPZBU010000008">
    <property type="protein sequence ID" value="KAJ5391129.1"/>
    <property type="molecule type" value="Genomic_DNA"/>
</dbReference>
<dbReference type="Pfam" id="PF04082">
    <property type="entry name" value="Fungal_trans"/>
    <property type="match status" value="1"/>
</dbReference>
<dbReference type="AlphaFoldDB" id="A0A9X0B7L7"/>
<gene>
    <name evidence="9" type="ORF">N7509_006619</name>
</gene>
<dbReference type="CDD" id="cd00067">
    <property type="entry name" value="GAL4"/>
    <property type="match status" value="1"/>
</dbReference>
<proteinExistence type="predicted"/>
<keyword evidence="6" id="KW-0539">Nucleus</keyword>
<dbReference type="RefSeq" id="XP_056486807.1">
    <property type="nucleotide sequence ID" value="XM_056631256.1"/>
</dbReference>
<evidence type="ECO:0000256" key="1">
    <source>
        <dbReference type="ARBA" id="ARBA00004123"/>
    </source>
</evidence>
<feature type="compositionally biased region" description="Polar residues" evidence="7">
    <location>
        <begin position="109"/>
        <end position="120"/>
    </location>
</feature>
<evidence type="ECO:0000256" key="7">
    <source>
        <dbReference type="SAM" id="MobiDB-lite"/>
    </source>
</evidence>
<dbReference type="Proteomes" id="UP001147747">
    <property type="component" value="Unassembled WGS sequence"/>
</dbReference>
<evidence type="ECO:0000256" key="4">
    <source>
        <dbReference type="ARBA" id="ARBA00023125"/>
    </source>
</evidence>
<dbReference type="PANTHER" id="PTHR31001:SF85">
    <property type="entry name" value="ZN(II)2CYS6 TRANSCRIPTION FACTOR (EUROFUNG)"/>
    <property type="match status" value="1"/>
</dbReference>
<dbReference type="PROSITE" id="PS00463">
    <property type="entry name" value="ZN2_CY6_FUNGAL_1"/>
    <property type="match status" value="1"/>
</dbReference>
<evidence type="ECO:0000256" key="5">
    <source>
        <dbReference type="ARBA" id="ARBA00023163"/>
    </source>
</evidence>
<dbReference type="SMART" id="SM00066">
    <property type="entry name" value="GAL4"/>
    <property type="match status" value="1"/>
</dbReference>
<dbReference type="Pfam" id="PF00172">
    <property type="entry name" value="Zn_clus"/>
    <property type="match status" value="1"/>
</dbReference>
<dbReference type="InterPro" id="IPR001138">
    <property type="entry name" value="Zn2Cys6_DnaBD"/>
</dbReference>
<dbReference type="GO" id="GO:0008270">
    <property type="term" value="F:zinc ion binding"/>
    <property type="evidence" value="ECO:0007669"/>
    <property type="project" value="InterPro"/>
</dbReference>
<feature type="domain" description="Zn(2)-C6 fungal-type" evidence="8">
    <location>
        <begin position="40"/>
        <end position="70"/>
    </location>
</feature>
<accession>A0A9X0B7L7</accession>
<organism evidence="9 10">
    <name type="scientific">Penicillium cosmopolitanum</name>
    <dbReference type="NCBI Taxonomy" id="1131564"/>
    <lineage>
        <taxon>Eukaryota</taxon>
        <taxon>Fungi</taxon>
        <taxon>Dikarya</taxon>
        <taxon>Ascomycota</taxon>
        <taxon>Pezizomycotina</taxon>
        <taxon>Eurotiomycetes</taxon>
        <taxon>Eurotiomycetidae</taxon>
        <taxon>Eurotiales</taxon>
        <taxon>Aspergillaceae</taxon>
        <taxon>Penicillium</taxon>
    </lineage>
</organism>
<keyword evidence="5" id="KW-0804">Transcription</keyword>
<feature type="region of interest" description="Disordered" evidence="7">
    <location>
        <begin position="102"/>
        <end position="131"/>
    </location>
</feature>
<protein>
    <recommendedName>
        <fullName evidence="8">Zn(2)-C6 fungal-type domain-containing protein</fullName>
    </recommendedName>
</protein>
<keyword evidence="10" id="KW-1185">Reference proteome</keyword>
<comment type="subcellular location">
    <subcellularLocation>
        <location evidence="1">Nucleus</location>
    </subcellularLocation>
</comment>
<keyword evidence="4" id="KW-0238">DNA-binding</keyword>
<dbReference type="Gene3D" id="4.10.240.10">
    <property type="entry name" value="Zn(2)-C6 fungal-type DNA-binding domain"/>
    <property type="match status" value="1"/>
</dbReference>
<dbReference type="SUPFAM" id="SSF57701">
    <property type="entry name" value="Zn2/Cys6 DNA-binding domain"/>
    <property type="match status" value="1"/>
</dbReference>
<sequence length="684" mass="77076">MADIVCRSGNGLIPIAPASTANGARGLGYGNASLTPMPQACQTCAKRKVKCDKVAPICSRCRKGGFECIYQTITQPRSRKRKVTDEALEKLARYERILQENGLLDAETPASTGHTPSESAQPVHPSHQLRASRTGKLLTVRGKSRYVDSHTWYTLPDDEIHNISDEDEEDEVTLMSRISTSYSDPLIGTLLGGPGHQTLTQYHPTHANAMVMWKRYGENVEPICKVLHIPSTTHMVDLASQHPETASKTEECLLFAIYYVAVFSMSEEACANYLKSKRSAIMQQYHHAARQALVNASFLRTTEFSVLQAFFLFLLPARHSYDPHTYWILTGIASRIGQRIGLHQDGDKLGLPPFEVEMRRRLFCQVFPLDFRAGQSVGTEFMGLPVSWDTQPPLNINDDQIWPGMIKPPTEQKGATDMIFCLSRAYLGKNLSRAGNPINGAAPWGFSDYNEAERLISAAENEVEEKFIRYCDVIDPLHFLTIGLARSGLTAMRLRVRLPRIREPSATDEERKEAFHLAQKTLGIDAAVHAHSGISRFQWHIRPFFLWGTREAFIFILTVLSKSRDLLTIQETETAWNSVAELYKNHGELFDGREALYVGLRRLTLKGWDSSQSDNVAAEPAFIRTLRHLQDKKGTRHNQFQSETAETSPMEADIMGFTMSTDFEFDVDDWVSWDKIIQNHQIQG</sequence>
<dbReference type="GO" id="GO:0005634">
    <property type="term" value="C:nucleus"/>
    <property type="evidence" value="ECO:0007669"/>
    <property type="project" value="UniProtKB-SubCell"/>
</dbReference>
<evidence type="ECO:0000313" key="9">
    <source>
        <dbReference type="EMBL" id="KAJ5391129.1"/>
    </source>
</evidence>
<dbReference type="CDD" id="cd12148">
    <property type="entry name" value="fungal_TF_MHR"/>
    <property type="match status" value="1"/>
</dbReference>
<evidence type="ECO:0000256" key="3">
    <source>
        <dbReference type="ARBA" id="ARBA00023015"/>
    </source>
</evidence>
<dbReference type="GeneID" id="81370236"/>
<dbReference type="GO" id="GO:0000981">
    <property type="term" value="F:DNA-binding transcription factor activity, RNA polymerase II-specific"/>
    <property type="evidence" value="ECO:0007669"/>
    <property type="project" value="InterPro"/>
</dbReference>
<evidence type="ECO:0000259" key="8">
    <source>
        <dbReference type="PROSITE" id="PS50048"/>
    </source>
</evidence>
<dbReference type="GO" id="GO:0003677">
    <property type="term" value="F:DNA binding"/>
    <property type="evidence" value="ECO:0007669"/>
    <property type="project" value="UniProtKB-KW"/>
</dbReference>
<evidence type="ECO:0000256" key="2">
    <source>
        <dbReference type="ARBA" id="ARBA00022723"/>
    </source>
</evidence>
<dbReference type="GO" id="GO:0006351">
    <property type="term" value="P:DNA-templated transcription"/>
    <property type="evidence" value="ECO:0007669"/>
    <property type="project" value="InterPro"/>
</dbReference>
<evidence type="ECO:0000313" key="10">
    <source>
        <dbReference type="Proteomes" id="UP001147747"/>
    </source>
</evidence>
<keyword evidence="3" id="KW-0805">Transcription regulation</keyword>
<keyword evidence="2" id="KW-0479">Metal-binding</keyword>
<dbReference type="InterPro" id="IPR036864">
    <property type="entry name" value="Zn2-C6_fun-type_DNA-bd_sf"/>
</dbReference>
<reference evidence="9" key="2">
    <citation type="journal article" date="2023" name="IMA Fungus">
        <title>Comparative genomic study of the Penicillium genus elucidates a diverse pangenome and 15 lateral gene transfer events.</title>
        <authorList>
            <person name="Petersen C."/>
            <person name="Sorensen T."/>
            <person name="Nielsen M.R."/>
            <person name="Sondergaard T.E."/>
            <person name="Sorensen J.L."/>
            <person name="Fitzpatrick D.A."/>
            <person name="Frisvad J.C."/>
            <person name="Nielsen K.L."/>
        </authorList>
    </citation>
    <scope>NUCLEOTIDE SEQUENCE</scope>
    <source>
        <strain evidence="9">IBT 29677</strain>
    </source>
</reference>
<evidence type="ECO:0000256" key="6">
    <source>
        <dbReference type="ARBA" id="ARBA00023242"/>
    </source>
</evidence>
<name>A0A9X0B7L7_9EURO</name>
<dbReference type="PROSITE" id="PS50048">
    <property type="entry name" value="ZN2_CY6_FUNGAL_2"/>
    <property type="match status" value="1"/>
</dbReference>
<dbReference type="InterPro" id="IPR050613">
    <property type="entry name" value="Sec_Metabolite_Reg"/>
</dbReference>
<dbReference type="PANTHER" id="PTHR31001">
    <property type="entry name" value="UNCHARACTERIZED TRANSCRIPTIONAL REGULATORY PROTEIN"/>
    <property type="match status" value="1"/>
</dbReference>
<dbReference type="OrthoDB" id="435881at2759"/>
<reference evidence="9" key="1">
    <citation type="submission" date="2022-12" db="EMBL/GenBank/DDBJ databases">
        <authorList>
            <person name="Petersen C."/>
        </authorList>
    </citation>
    <scope>NUCLEOTIDE SEQUENCE</scope>
    <source>
        <strain evidence="9">IBT 29677</strain>
    </source>
</reference>
<dbReference type="InterPro" id="IPR007219">
    <property type="entry name" value="XnlR_reg_dom"/>
</dbReference>